<dbReference type="EMBL" id="JBHSWA010000005">
    <property type="protein sequence ID" value="MFC6643883.1"/>
    <property type="molecule type" value="Genomic_DNA"/>
</dbReference>
<evidence type="ECO:0000259" key="2">
    <source>
        <dbReference type="Pfam" id="PF09977"/>
    </source>
</evidence>
<keyword evidence="6" id="KW-1185">Reference proteome</keyword>
<evidence type="ECO:0000259" key="3">
    <source>
        <dbReference type="Pfam" id="PF13400"/>
    </source>
</evidence>
<evidence type="ECO:0000313" key="5">
    <source>
        <dbReference type="EMBL" id="MFC6643883.1"/>
    </source>
</evidence>
<evidence type="ECO:0000259" key="4">
    <source>
        <dbReference type="Pfam" id="PF25269"/>
    </source>
</evidence>
<comment type="caution">
    <text evidence="5">The sequence shown here is derived from an EMBL/GenBank/DDBJ whole genome shotgun (WGS) entry which is preliminary data.</text>
</comment>
<name>A0ABW1Z6Y5_9RHOB</name>
<accession>A0ABW1Z6Y5</accession>
<sequence>MSALNISWSFEAVPIKAHLKWVHKEDGAITLLSLFLLLICLILGGLAVDINKVISERTQLQVAADSAAHAALYSREKHSPDESIARATETVASMLPPNQFGYNALLATDVSFGKWDFAEQSFVLDPNSRSAVQVHAMMEEARDNASRNFLLRLVGRDTFDVRVESVYSTYYPGCFTEGFVAEGVVDVQSNNNFSNGFCIHSNEYVSMNQNNYFEPGTVVSMPNIDDLDIPRSGFEKNDGLQTALRNGKYRLRLLNQLPDIIDSFWTAEAEHLPPYVSPSYYYDIDLREFPGLPPGEPEPKGNTNSLNSYHFKQNAVNRMICGGSGSITMDAGLYSEFVFISDCEIKFSNGVVLEDVVIATTHEGATSLNSPQGLQIGRDDDCTEGGGASLMTLGGFKVASSLSVYNGQVLAMGDITFSANADGVNGASFISYGQIDGTSNMDMGFCRNSGMENAYRAPYFRMVN</sequence>
<feature type="domain" description="DUF7867" evidence="4">
    <location>
        <begin position="178"/>
        <end position="447"/>
    </location>
</feature>
<protein>
    <submittedName>
        <fullName evidence="5">Pilus assembly protein TadG-related protein</fullName>
    </submittedName>
</protein>
<dbReference type="RefSeq" id="WP_240791684.1">
    <property type="nucleotide sequence ID" value="NZ_JBHSWA010000005.1"/>
</dbReference>
<gene>
    <name evidence="5" type="ORF">ACFQAU_21375</name>
</gene>
<evidence type="ECO:0000313" key="6">
    <source>
        <dbReference type="Proteomes" id="UP001596403"/>
    </source>
</evidence>
<dbReference type="Proteomes" id="UP001596403">
    <property type="component" value="Unassembled WGS sequence"/>
</dbReference>
<feature type="domain" description="Putative Flp pilus-assembly TadG-like N-terminal" evidence="3">
    <location>
        <begin position="27"/>
        <end position="71"/>
    </location>
</feature>
<feature type="transmembrane region" description="Helical" evidence="1">
    <location>
        <begin position="28"/>
        <end position="48"/>
    </location>
</feature>
<proteinExistence type="predicted"/>
<keyword evidence="1" id="KW-0472">Membrane</keyword>
<dbReference type="InterPro" id="IPR028087">
    <property type="entry name" value="Tad_N"/>
</dbReference>
<dbReference type="Pfam" id="PF09977">
    <property type="entry name" value="Tad_C"/>
    <property type="match status" value="1"/>
</dbReference>
<dbReference type="InterPro" id="IPR057189">
    <property type="entry name" value="DUF7867"/>
</dbReference>
<dbReference type="Pfam" id="PF13400">
    <property type="entry name" value="Tad"/>
    <property type="match status" value="1"/>
</dbReference>
<feature type="domain" description="DUF2134" evidence="2">
    <location>
        <begin position="81"/>
        <end position="166"/>
    </location>
</feature>
<keyword evidence="1" id="KW-0812">Transmembrane</keyword>
<reference evidence="6" key="1">
    <citation type="journal article" date="2019" name="Int. J. Syst. Evol. Microbiol.">
        <title>The Global Catalogue of Microorganisms (GCM) 10K type strain sequencing project: providing services to taxonomists for standard genome sequencing and annotation.</title>
        <authorList>
            <consortium name="The Broad Institute Genomics Platform"/>
            <consortium name="The Broad Institute Genome Sequencing Center for Infectious Disease"/>
            <person name="Wu L."/>
            <person name="Ma J."/>
        </authorList>
    </citation>
    <scope>NUCLEOTIDE SEQUENCE [LARGE SCALE GENOMIC DNA]</scope>
    <source>
        <strain evidence="6">NBRC 111368</strain>
    </source>
</reference>
<evidence type="ECO:0000256" key="1">
    <source>
        <dbReference type="SAM" id="Phobius"/>
    </source>
</evidence>
<dbReference type="Pfam" id="PF25269">
    <property type="entry name" value="DUF7867"/>
    <property type="match status" value="1"/>
</dbReference>
<keyword evidence="1" id="KW-1133">Transmembrane helix</keyword>
<organism evidence="5 6">
    <name type="scientific">Sulfitobacter profundi</name>
    <dbReference type="NCBI Taxonomy" id="2679961"/>
    <lineage>
        <taxon>Bacteria</taxon>
        <taxon>Pseudomonadati</taxon>
        <taxon>Pseudomonadota</taxon>
        <taxon>Alphaproteobacteria</taxon>
        <taxon>Rhodobacterales</taxon>
        <taxon>Roseobacteraceae</taxon>
        <taxon>Sulfitobacter</taxon>
    </lineage>
</organism>
<dbReference type="InterPro" id="IPR018705">
    <property type="entry name" value="DUF2134_membrane"/>
</dbReference>